<evidence type="ECO:0000256" key="1">
    <source>
        <dbReference type="SAM" id="MobiDB-lite"/>
    </source>
</evidence>
<reference evidence="2 3" key="1">
    <citation type="submission" date="2015-07" db="EMBL/GenBank/DDBJ databases">
        <title>High-quality genome of monoxenous trypanosomatid Leptomonas pyrrhocoris.</title>
        <authorList>
            <person name="Flegontov P."/>
            <person name="Butenko A."/>
            <person name="Firsov S."/>
            <person name="Vlcek C."/>
            <person name="Logacheva M.D."/>
            <person name="Field M."/>
            <person name="Filatov D."/>
            <person name="Flegontova O."/>
            <person name="Gerasimov E."/>
            <person name="Jackson A.P."/>
            <person name="Kelly S."/>
            <person name="Opperdoes F."/>
            <person name="O'Reilly A."/>
            <person name="Votypka J."/>
            <person name="Yurchenko V."/>
            <person name="Lukes J."/>
        </authorList>
    </citation>
    <scope>NUCLEOTIDE SEQUENCE [LARGE SCALE GENOMIC DNA]</scope>
    <source>
        <strain evidence="2">H10</strain>
    </source>
</reference>
<dbReference type="AlphaFoldDB" id="A0A0M9FVV6"/>
<name>A0A0M9FVV6_LEPPY</name>
<feature type="region of interest" description="Disordered" evidence="1">
    <location>
        <begin position="296"/>
        <end position="343"/>
    </location>
</feature>
<dbReference type="RefSeq" id="XP_015655588.1">
    <property type="nucleotide sequence ID" value="XM_015805582.1"/>
</dbReference>
<dbReference type="OrthoDB" id="273617at2759"/>
<accession>A0A0M9FVV6</accession>
<dbReference type="EMBL" id="LGTL01000017">
    <property type="protein sequence ID" value="KPA77149.1"/>
    <property type="molecule type" value="Genomic_DNA"/>
</dbReference>
<protein>
    <submittedName>
        <fullName evidence="2">Uncharacterized protein</fullName>
    </submittedName>
</protein>
<feature type="compositionally biased region" description="Pro residues" evidence="1">
    <location>
        <begin position="1"/>
        <end position="87"/>
    </location>
</feature>
<keyword evidence="3" id="KW-1185">Reference proteome</keyword>
<comment type="caution">
    <text evidence="2">The sequence shown here is derived from an EMBL/GenBank/DDBJ whole genome shotgun (WGS) entry which is preliminary data.</text>
</comment>
<organism evidence="2 3">
    <name type="scientific">Leptomonas pyrrhocoris</name>
    <name type="common">Firebug parasite</name>
    <dbReference type="NCBI Taxonomy" id="157538"/>
    <lineage>
        <taxon>Eukaryota</taxon>
        <taxon>Discoba</taxon>
        <taxon>Euglenozoa</taxon>
        <taxon>Kinetoplastea</taxon>
        <taxon>Metakinetoplastina</taxon>
        <taxon>Trypanosomatida</taxon>
        <taxon>Trypanosomatidae</taxon>
        <taxon>Leishmaniinae</taxon>
        <taxon>Leptomonas</taxon>
    </lineage>
</organism>
<dbReference type="RefSeq" id="XP_015655589.1">
    <property type="nucleotide sequence ID" value="XM_015805583.1"/>
</dbReference>
<evidence type="ECO:0000313" key="3">
    <source>
        <dbReference type="Proteomes" id="UP000037923"/>
    </source>
</evidence>
<dbReference type="OMA" id="GCVEYPT"/>
<evidence type="ECO:0000313" key="2">
    <source>
        <dbReference type="EMBL" id="KPA77150.1"/>
    </source>
</evidence>
<dbReference type="EMBL" id="LGTL01000017">
    <property type="protein sequence ID" value="KPA77150.1"/>
    <property type="molecule type" value="Genomic_DNA"/>
</dbReference>
<dbReference type="Proteomes" id="UP000037923">
    <property type="component" value="Unassembled WGS sequence"/>
</dbReference>
<sequence>MSIPPLPPPAAVPMPPPPPAAAVPLPPPTAAAVPPPPPSAAVALPPLPSFAVPPPPPPAAAVPAPPAAYATAPPPPPAAAVVPPPPSSATTTAAPTTTSPAAAATVGAAPLVAPPAPAAPSAPAPPAVQPISVESWQALESAVRRPQANAEGTRYLEVEEKVRDEVCRLFILSDYDVGSLMTNIAQSLQHVGRHDIGLLRNDNGTAFTLTQSVAYARQGNTEVEQRRSAVADAVERINQVGSNAEQQFAQAAQQLLPTTASATAAATTKAAVASGIAPLTFRKSAYEVLMEQIAAARRSSSPQARRTASCGGRPRRAEGRRESAEASSHSYLLQRYGGSYDPQRQYSHYRYYGLPESK</sequence>
<gene>
    <name evidence="2" type="ORF">ABB37_07080</name>
</gene>
<feature type="compositionally biased region" description="Low complexity" evidence="1">
    <location>
        <begin position="296"/>
        <end position="312"/>
    </location>
</feature>
<feature type="compositionally biased region" description="Low complexity" evidence="1">
    <location>
        <begin position="88"/>
        <end position="102"/>
    </location>
</feature>
<dbReference type="VEuPathDB" id="TriTrypDB:LpyrH10_17_0120"/>
<proteinExistence type="predicted"/>
<dbReference type="GeneID" id="26907366"/>
<feature type="compositionally biased region" description="Basic and acidic residues" evidence="1">
    <location>
        <begin position="315"/>
        <end position="324"/>
    </location>
</feature>
<feature type="region of interest" description="Disordered" evidence="1">
    <location>
        <begin position="1"/>
        <end position="102"/>
    </location>
</feature>